<feature type="region of interest" description="Disordered" evidence="1">
    <location>
        <begin position="298"/>
        <end position="318"/>
    </location>
</feature>
<sequence length="318" mass="35243">MIDKNIMDNEKMEENLPPQGIQTPSGRREGSMVPLTLSSLSSAGPTFPLLAGGKFKMTTVEEVANKDLDEPLEMTFVECRSFNDEFGESQDLGPHIGDADALASCSKTKGKRKARVSPGAISPSDKEKKDANFEEKKEKPVKVNTKKKAPIKRPIRRKKRTEDSTTVSSDEDSDDDAGSSSTQEFKILGASAVGVAAIKNLQIVEDERVNNPNINGAAGGRMKRRLRTAIDAINSLVYKAEASGDPAFLSVTNRELSKQVEKLKTEDVLMKREVEEMREIIEDDLKKISELKDQLLEAEEDRQRARESQRSSMEIQQT</sequence>
<gene>
    <name evidence="2" type="ORF">RF55_13759</name>
</gene>
<feature type="region of interest" description="Disordered" evidence="1">
    <location>
        <begin position="105"/>
        <end position="181"/>
    </location>
</feature>
<feature type="compositionally biased region" description="Basic residues" evidence="1">
    <location>
        <begin position="144"/>
        <end position="159"/>
    </location>
</feature>
<organism evidence="2 3">
    <name type="scientific">Lasius niger</name>
    <name type="common">Black garden ant</name>
    <dbReference type="NCBI Taxonomy" id="67767"/>
    <lineage>
        <taxon>Eukaryota</taxon>
        <taxon>Metazoa</taxon>
        <taxon>Ecdysozoa</taxon>
        <taxon>Arthropoda</taxon>
        <taxon>Hexapoda</taxon>
        <taxon>Insecta</taxon>
        <taxon>Pterygota</taxon>
        <taxon>Neoptera</taxon>
        <taxon>Endopterygota</taxon>
        <taxon>Hymenoptera</taxon>
        <taxon>Apocrita</taxon>
        <taxon>Aculeata</taxon>
        <taxon>Formicoidea</taxon>
        <taxon>Formicidae</taxon>
        <taxon>Formicinae</taxon>
        <taxon>Lasius</taxon>
        <taxon>Lasius</taxon>
    </lineage>
</organism>
<feature type="compositionally biased region" description="Basic and acidic residues" evidence="1">
    <location>
        <begin position="1"/>
        <end position="14"/>
    </location>
</feature>
<dbReference type="Proteomes" id="UP000036403">
    <property type="component" value="Unassembled WGS sequence"/>
</dbReference>
<proteinExistence type="predicted"/>
<evidence type="ECO:0000313" key="2">
    <source>
        <dbReference type="EMBL" id="KMQ87071.1"/>
    </source>
</evidence>
<keyword evidence="3" id="KW-1185">Reference proteome</keyword>
<feature type="region of interest" description="Disordered" evidence="1">
    <location>
        <begin position="1"/>
        <end position="31"/>
    </location>
</feature>
<feature type="compositionally biased region" description="Basic and acidic residues" evidence="1">
    <location>
        <begin position="298"/>
        <end position="309"/>
    </location>
</feature>
<dbReference type="EMBL" id="LBMM01011028">
    <property type="protein sequence ID" value="KMQ87071.1"/>
    <property type="molecule type" value="Genomic_DNA"/>
</dbReference>
<protein>
    <submittedName>
        <fullName evidence="2">Laminin subunit gamma-1-like protein</fullName>
    </submittedName>
</protein>
<reference evidence="2 3" key="1">
    <citation type="submission" date="2015-04" db="EMBL/GenBank/DDBJ databases">
        <title>Lasius niger genome sequencing.</title>
        <authorList>
            <person name="Konorov E.A."/>
            <person name="Nikitin M.A."/>
            <person name="Kirill M.V."/>
            <person name="Chang P."/>
        </authorList>
    </citation>
    <scope>NUCLEOTIDE SEQUENCE [LARGE SCALE GENOMIC DNA]</scope>
    <source>
        <tissue evidence="2">Whole</tissue>
    </source>
</reference>
<dbReference type="PaxDb" id="67767-A0A0J7KA28"/>
<feature type="compositionally biased region" description="Basic and acidic residues" evidence="1">
    <location>
        <begin position="124"/>
        <end position="141"/>
    </location>
</feature>
<name>A0A0J7KA28_LASNI</name>
<dbReference type="AlphaFoldDB" id="A0A0J7KA28"/>
<accession>A0A0J7KA28</accession>
<evidence type="ECO:0000256" key="1">
    <source>
        <dbReference type="SAM" id="MobiDB-lite"/>
    </source>
</evidence>
<evidence type="ECO:0000313" key="3">
    <source>
        <dbReference type="Proteomes" id="UP000036403"/>
    </source>
</evidence>
<comment type="caution">
    <text evidence="2">The sequence shown here is derived from an EMBL/GenBank/DDBJ whole genome shotgun (WGS) entry which is preliminary data.</text>
</comment>